<comment type="caution">
    <text evidence="5">The sequence shown here is derived from an EMBL/GenBank/DDBJ whole genome shotgun (WGS) entry which is preliminary data.</text>
</comment>
<proteinExistence type="predicted"/>
<name>A0ABP6RP84_9PSEU</name>
<dbReference type="InterPro" id="IPR036388">
    <property type="entry name" value="WH-like_DNA-bd_sf"/>
</dbReference>
<protein>
    <submittedName>
        <fullName evidence="5">GAF domain-containing protein</fullName>
    </submittedName>
</protein>
<dbReference type="InterPro" id="IPR029016">
    <property type="entry name" value="GAF-like_dom_sf"/>
</dbReference>
<keyword evidence="6" id="KW-1185">Reference proteome</keyword>
<evidence type="ECO:0000256" key="3">
    <source>
        <dbReference type="ARBA" id="ARBA00023163"/>
    </source>
</evidence>
<evidence type="ECO:0000313" key="5">
    <source>
        <dbReference type="EMBL" id="GAA3358466.1"/>
    </source>
</evidence>
<keyword evidence="2" id="KW-0238">DNA-binding</keyword>
<dbReference type="Proteomes" id="UP001500483">
    <property type="component" value="Unassembled WGS sequence"/>
</dbReference>
<dbReference type="EMBL" id="BAAAYK010000038">
    <property type="protein sequence ID" value="GAA3358466.1"/>
    <property type="molecule type" value="Genomic_DNA"/>
</dbReference>
<evidence type="ECO:0000256" key="1">
    <source>
        <dbReference type="ARBA" id="ARBA00023015"/>
    </source>
</evidence>
<feature type="domain" description="OmpR/PhoB-type" evidence="4">
    <location>
        <begin position="331"/>
        <end position="396"/>
    </location>
</feature>
<accession>A0ABP6RP84</accession>
<dbReference type="RefSeq" id="WP_344927288.1">
    <property type="nucleotide sequence ID" value="NZ_BAAAYK010000038.1"/>
</dbReference>
<gene>
    <name evidence="5" type="ORF">GCM10020366_30650</name>
</gene>
<reference evidence="6" key="1">
    <citation type="journal article" date="2019" name="Int. J. Syst. Evol. Microbiol.">
        <title>The Global Catalogue of Microorganisms (GCM) 10K type strain sequencing project: providing services to taxonomists for standard genome sequencing and annotation.</title>
        <authorList>
            <consortium name="The Broad Institute Genomics Platform"/>
            <consortium name="The Broad Institute Genome Sequencing Center for Infectious Disease"/>
            <person name="Wu L."/>
            <person name="Ma J."/>
        </authorList>
    </citation>
    <scope>NUCLEOTIDE SEQUENCE [LARGE SCALE GENOMIC DNA]</scope>
    <source>
        <strain evidence="6">JCM 9687</strain>
    </source>
</reference>
<dbReference type="SMART" id="SM00862">
    <property type="entry name" value="Trans_reg_C"/>
    <property type="match status" value="1"/>
</dbReference>
<evidence type="ECO:0000256" key="2">
    <source>
        <dbReference type="ARBA" id="ARBA00023125"/>
    </source>
</evidence>
<keyword evidence="3" id="KW-0804">Transcription</keyword>
<dbReference type="Gene3D" id="3.30.450.40">
    <property type="match status" value="1"/>
</dbReference>
<organism evidence="5 6">
    <name type="scientific">Saccharopolyspora gregorii</name>
    <dbReference type="NCBI Taxonomy" id="33914"/>
    <lineage>
        <taxon>Bacteria</taxon>
        <taxon>Bacillati</taxon>
        <taxon>Actinomycetota</taxon>
        <taxon>Actinomycetes</taxon>
        <taxon>Pseudonocardiales</taxon>
        <taxon>Pseudonocardiaceae</taxon>
        <taxon>Saccharopolyspora</taxon>
    </lineage>
</organism>
<dbReference type="InterPro" id="IPR001867">
    <property type="entry name" value="OmpR/PhoB-type_DNA-bd"/>
</dbReference>
<dbReference type="Gene3D" id="1.10.10.10">
    <property type="entry name" value="Winged helix-like DNA-binding domain superfamily/Winged helix DNA-binding domain"/>
    <property type="match status" value="1"/>
</dbReference>
<evidence type="ECO:0000313" key="6">
    <source>
        <dbReference type="Proteomes" id="UP001500483"/>
    </source>
</evidence>
<evidence type="ECO:0000259" key="4">
    <source>
        <dbReference type="SMART" id="SM00862"/>
    </source>
</evidence>
<keyword evidence="1" id="KW-0805">Transcription regulation</keyword>
<sequence length="505" mass="54973">MKRTDDIPADPMERARLLRRVHSAVLAGERAPHAPRPVVFESWRRSLAASVDPDRVEPPMSFDVDRLAEIRAAHPIAACVPLLRRTLLDAADGTTHIMVITDAEGNILWREGHPNVCRAADRVRLSEGTTWSETSMGTNAMGTTLATGRPVQIHSAEHLVRRYHSWTCAASPVHDPETGRILGSIDISGPLHTMHPALAALVAAATTLVESTLREWMARRDERLRERNMGALRALRGEPGALLSATGRVVAAEPGDLALPERVELDRPEGALLLGGREARIEPLGDGYLLRAPRAAATGARSSTAAGRDGQLPPTLRLRFLTSRPTAELRGREVSLSPRRAELLAVLALSPDGLNAEQLALALHGEQGNPVTVRAEIHRLRTQLGHDVVQTKPYRIAAEVDADFLQLRAALRAGRLDPALELHRGALLPSSEAPAVREEREDLLAGLRGAVLSARDPELLWRLADGAAGRDDIEVHEALLVVLPAQDWRRPTVAARLHRLLHDPA</sequence>